<protein>
    <submittedName>
        <fullName evidence="1">Uncharacterized protein</fullName>
    </submittedName>
</protein>
<dbReference type="EMBL" id="CM055092">
    <property type="protein sequence ID" value="KAJ7571062.1"/>
    <property type="molecule type" value="Genomic_DNA"/>
</dbReference>
<reference evidence="2" key="1">
    <citation type="journal article" date="2024" name="Proc. Natl. Acad. Sci. U.S.A.">
        <title>Extraordinary preservation of gene collinearity over three hundred million years revealed in homosporous lycophytes.</title>
        <authorList>
            <person name="Li C."/>
            <person name="Wickell D."/>
            <person name="Kuo L.Y."/>
            <person name="Chen X."/>
            <person name="Nie B."/>
            <person name="Liao X."/>
            <person name="Peng D."/>
            <person name="Ji J."/>
            <person name="Jenkins J."/>
            <person name="Williams M."/>
            <person name="Shu S."/>
            <person name="Plott C."/>
            <person name="Barry K."/>
            <person name="Rajasekar S."/>
            <person name="Grimwood J."/>
            <person name="Han X."/>
            <person name="Sun S."/>
            <person name="Hou Z."/>
            <person name="He W."/>
            <person name="Dai G."/>
            <person name="Sun C."/>
            <person name="Schmutz J."/>
            <person name="Leebens-Mack J.H."/>
            <person name="Li F.W."/>
            <person name="Wang L."/>
        </authorList>
    </citation>
    <scope>NUCLEOTIDE SEQUENCE [LARGE SCALE GENOMIC DNA]</scope>
    <source>
        <strain evidence="2">cv. PW_Plant_1</strain>
    </source>
</reference>
<accession>A0ACC2EX27</accession>
<evidence type="ECO:0000313" key="2">
    <source>
        <dbReference type="Proteomes" id="UP001162992"/>
    </source>
</evidence>
<comment type="caution">
    <text evidence="1">The sequence shown here is derived from an EMBL/GenBank/DDBJ whole genome shotgun (WGS) entry which is preliminary data.</text>
</comment>
<name>A0ACC2EX27_DIPCM</name>
<proteinExistence type="predicted"/>
<dbReference type="Proteomes" id="UP001162992">
    <property type="component" value="Chromosome 1"/>
</dbReference>
<gene>
    <name evidence="1" type="ORF">O6H91_01G147400</name>
</gene>
<keyword evidence="2" id="KW-1185">Reference proteome</keyword>
<sequence length="704" mass="75458">MAAAVWNARNLAKCWESAIGLACLVLLCSTVPILALHPLSEADKAAARQLFVLKDDGSFGSSEETYHALRSLQVLGNNNLDTSLTCGFISTSLTSSKNAKDLFYDLKAAEILQCEFAEDAVTGVVSGLLTAAKEATSILDYFYPVGALVSVKEYLSEENFEDAKATLDVALESIKALGQSDGTWRYSHKETDSSVKAAGLALEAAAGILSLTGLESKGSEINYLTSAINKLFDNIESYDDGAQYFDERSVDKVSGGGGPLAATSTVLRGVSVLASIAGSKRLKVGADKFAGLATFFLSMGILENPAEAYLQLDALGILDDNSLIVPLILSLPSSVLSRTTNDKLQVAITTVLGSGTPPLVVTIKSAVPSNEKSNSIWSHQKLQALEGGKFYSFEFLSDKTDVGKYDLNFEISSPDKLSRYAAGGPLASTVTVTGKIAISDVEVAVVDSDTGSADFITKLDSSKLLSTTISANHLQKLKISFEMTSPSHAPFNPQQVFLKLTHESKVEQLYLIKPSGKHFELTLDFLGLVEKLYYLSGQYKIQLIIGDATMENPLNWDLGSLELDLPEAPEGAIKPREVAADVASKYAPKPEIAHIFRLPEKRPAAQISAGFLIVTLLPLLGFLFGLRFLGANLKGFPLSGLPLLSALGFHAGIASILLLYFLFWLKLNLFVTLKLLGFLGLFTVVTGHFILSHLADVSSKVKTA</sequence>
<evidence type="ECO:0000313" key="1">
    <source>
        <dbReference type="EMBL" id="KAJ7571062.1"/>
    </source>
</evidence>
<organism evidence="1 2">
    <name type="scientific">Diphasiastrum complanatum</name>
    <name type="common">Issler's clubmoss</name>
    <name type="synonym">Lycopodium complanatum</name>
    <dbReference type="NCBI Taxonomy" id="34168"/>
    <lineage>
        <taxon>Eukaryota</taxon>
        <taxon>Viridiplantae</taxon>
        <taxon>Streptophyta</taxon>
        <taxon>Embryophyta</taxon>
        <taxon>Tracheophyta</taxon>
        <taxon>Lycopodiopsida</taxon>
        <taxon>Lycopodiales</taxon>
        <taxon>Lycopodiaceae</taxon>
        <taxon>Lycopodioideae</taxon>
        <taxon>Diphasiastrum</taxon>
    </lineage>
</organism>